<keyword evidence="4 8" id="KW-0812">Transmembrane</keyword>
<feature type="transmembrane region" description="Helical" evidence="8">
    <location>
        <begin position="204"/>
        <end position="226"/>
    </location>
</feature>
<dbReference type="PROSITE" id="PS01246">
    <property type="entry name" value="UPF0003"/>
    <property type="match status" value="1"/>
</dbReference>
<keyword evidence="13" id="KW-1185">Reference proteome</keyword>
<organism evidence="12 13">
    <name type="scientific">Hyphococcus lacteus</name>
    <dbReference type="NCBI Taxonomy" id="3143536"/>
    <lineage>
        <taxon>Bacteria</taxon>
        <taxon>Pseudomonadati</taxon>
        <taxon>Pseudomonadota</taxon>
        <taxon>Alphaproteobacteria</taxon>
        <taxon>Parvularculales</taxon>
        <taxon>Parvularculaceae</taxon>
        <taxon>Hyphococcus</taxon>
    </lineage>
</organism>
<feature type="transmembrane region" description="Helical" evidence="8">
    <location>
        <begin position="590"/>
        <end position="619"/>
    </location>
</feature>
<sequence>MVVTAVRQSLLAILVLVSVFAASFAGSDATAQESRTQEIERSSSTIASIRSEIDDGNLEKADEFEVTLRELRDGSRQRLSSIERELEAVRVQADLLGPAPGENEPPESEIVASERSALETQRAGLNGERTRVSANIYETGELLTRLSGARVGTLYRSLLERGVSPLVPKVWSEAFASFADVSSRIQRYFLAWGDRKRESGGYNFSLAIIIGALVLSLLMFGPVNRWVMSTFAVRIEKRKPTPPRRVIVAGMKMAARAAPGIIGGLIIIETLRAQGLLNGDGVAAARAFWIGILSILVVSGFTAGYFSPSSPEWRIAPIDAKRARVVSRIAISIAVVLSLKTLLGAIGIAAKADDALILLVRAAGAIAIAALIFALCRSVLWQVEGDASGGGWRLVRRFGRVFAIVIIAAALVGYVSLADFAATRICFVALFVGLAWILRAMLAETTWSLRKGLLPGEKKNDEAVSENFHFWSRLSINVILVFLLAPVFAVLFGVPRDAVGDIAGQALFGFNIGGVHIPSVAKLLVAGVVFVTVMAVTRLVQSGVQRGPLAHSRADIGVQNSLITLLGYAGLVIALFASISALGFDLGNLALIAGALSVGIGFGLQSIVNNFVSGLILLFERPIKVGDWIVTTSGEGTVKKISVRSTEVETFDRSSIIIPNSELISSTVTNWTHKNKIGRVIVPVGVTYDADPEKVRDILLDCAKSHPLIVAYPEPYVTWMDFGASSLDFEIRAYLNDISKGLGVRTELRFEIFKKLKEAGIEIPFPQRDVHIKSVPEGFERSSDKPALSGNGDHNNA</sequence>
<evidence type="ECO:0000259" key="10">
    <source>
        <dbReference type="Pfam" id="PF00924"/>
    </source>
</evidence>
<dbReference type="InterPro" id="IPR006686">
    <property type="entry name" value="MscS_channel_CS"/>
</dbReference>
<reference evidence="12 13" key="1">
    <citation type="submission" date="2024-05" db="EMBL/GenBank/DDBJ databases">
        <title>Three bacterial strains, DH-69, EH-24, and ECK-19 isolated from coastal sediments.</title>
        <authorList>
            <person name="Ye Y.-Q."/>
            <person name="Du Z.-J."/>
        </authorList>
    </citation>
    <scope>NUCLEOTIDE SEQUENCE [LARGE SCALE GENOMIC DNA]</scope>
    <source>
        <strain evidence="12 13">ECK-19</strain>
    </source>
</reference>
<evidence type="ECO:0000313" key="13">
    <source>
        <dbReference type="Proteomes" id="UP001560685"/>
    </source>
</evidence>
<dbReference type="InterPro" id="IPR006685">
    <property type="entry name" value="MscS_channel_2nd"/>
</dbReference>
<proteinExistence type="inferred from homology"/>
<keyword evidence="6 8" id="KW-0472">Membrane</keyword>
<dbReference type="InterPro" id="IPR052702">
    <property type="entry name" value="MscS-like_channel"/>
</dbReference>
<comment type="subcellular location">
    <subcellularLocation>
        <location evidence="1">Cell membrane</location>
        <topology evidence="1">Multi-pass membrane protein</topology>
    </subcellularLocation>
</comment>
<dbReference type="InterPro" id="IPR011066">
    <property type="entry name" value="MscS_channel_C_sf"/>
</dbReference>
<feature type="transmembrane region" description="Helical" evidence="8">
    <location>
        <begin position="515"/>
        <end position="540"/>
    </location>
</feature>
<dbReference type="PANTHER" id="PTHR30347">
    <property type="entry name" value="POTASSIUM CHANNEL RELATED"/>
    <property type="match status" value="1"/>
</dbReference>
<dbReference type="InterPro" id="IPR010920">
    <property type="entry name" value="LSM_dom_sf"/>
</dbReference>
<accession>A0ABV3Z5G8</accession>
<evidence type="ECO:0000256" key="6">
    <source>
        <dbReference type="ARBA" id="ARBA00023136"/>
    </source>
</evidence>
<comment type="caution">
    <text evidence="12">The sequence shown here is derived from an EMBL/GenBank/DDBJ whole genome shotgun (WGS) entry which is preliminary data.</text>
</comment>
<dbReference type="EMBL" id="JBEHZE010000001">
    <property type="protein sequence ID" value="MEX6634057.1"/>
    <property type="molecule type" value="Genomic_DNA"/>
</dbReference>
<evidence type="ECO:0000256" key="2">
    <source>
        <dbReference type="ARBA" id="ARBA00008017"/>
    </source>
</evidence>
<dbReference type="Gene3D" id="2.30.30.60">
    <property type="match status" value="1"/>
</dbReference>
<dbReference type="Gene3D" id="3.30.70.100">
    <property type="match status" value="1"/>
</dbReference>
<feature type="transmembrane region" description="Helical" evidence="8">
    <location>
        <begin position="397"/>
        <end position="415"/>
    </location>
</feature>
<evidence type="ECO:0000256" key="3">
    <source>
        <dbReference type="ARBA" id="ARBA00022475"/>
    </source>
</evidence>
<feature type="transmembrane region" description="Helical" evidence="8">
    <location>
        <begin position="421"/>
        <end position="442"/>
    </location>
</feature>
<evidence type="ECO:0000313" key="12">
    <source>
        <dbReference type="EMBL" id="MEX6634057.1"/>
    </source>
</evidence>
<feature type="transmembrane region" description="Helical" evidence="8">
    <location>
        <begin position="356"/>
        <end position="376"/>
    </location>
</feature>
<feature type="domain" description="Mechanosensitive ion channel MscS C-terminal" evidence="11">
    <location>
        <begin position="681"/>
        <end position="763"/>
    </location>
</feature>
<dbReference type="InterPro" id="IPR049278">
    <property type="entry name" value="MS_channel_C"/>
</dbReference>
<feature type="domain" description="Mechanosensitive ion channel MscS" evidence="10">
    <location>
        <begin position="607"/>
        <end position="673"/>
    </location>
</feature>
<keyword evidence="5 8" id="KW-1133">Transmembrane helix</keyword>
<dbReference type="RefSeq" id="WP_369314049.1">
    <property type="nucleotide sequence ID" value="NZ_JBEHZE010000001.1"/>
</dbReference>
<evidence type="ECO:0000256" key="4">
    <source>
        <dbReference type="ARBA" id="ARBA00022692"/>
    </source>
</evidence>
<dbReference type="Pfam" id="PF00924">
    <property type="entry name" value="MS_channel_2nd"/>
    <property type="match status" value="1"/>
</dbReference>
<feature type="transmembrane region" description="Helical" evidence="8">
    <location>
        <begin position="474"/>
        <end position="495"/>
    </location>
</feature>
<evidence type="ECO:0000256" key="1">
    <source>
        <dbReference type="ARBA" id="ARBA00004651"/>
    </source>
</evidence>
<evidence type="ECO:0000256" key="7">
    <source>
        <dbReference type="SAM" id="MobiDB-lite"/>
    </source>
</evidence>
<dbReference type="Proteomes" id="UP001560685">
    <property type="component" value="Unassembled WGS sequence"/>
</dbReference>
<evidence type="ECO:0000256" key="8">
    <source>
        <dbReference type="SAM" id="Phobius"/>
    </source>
</evidence>
<dbReference type="InterPro" id="IPR023408">
    <property type="entry name" value="MscS_beta-dom_sf"/>
</dbReference>
<evidence type="ECO:0000256" key="9">
    <source>
        <dbReference type="SAM" id="SignalP"/>
    </source>
</evidence>
<comment type="similarity">
    <text evidence="2">Belongs to the MscS (TC 1.A.23) family.</text>
</comment>
<evidence type="ECO:0000259" key="11">
    <source>
        <dbReference type="Pfam" id="PF21082"/>
    </source>
</evidence>
<feature type="transmembrane region" description="Helical" evidence="8">
    <location>
        <begin position="561"/>
        <end position="584"/>
    </location>
</feature>
<keyword evidence="3" id="KW-1003">Cell membrane</keyword>
<feature type="region of interest" description="Disordered" evidence="7">
    <location>
        <begin position="776"/>
        <end position="797"/>
    </location>
</feature>
<dbReference type="SUPFAM" id="SSF50182">
    <property type="entry name" value="Sm-like ribonucleoproteins"/>
    <property type="match status" value="1"/>
</dbReference>
<feature type="chain" id="PRO_5046357802" evidence="9">
    <location>
        <begin position="22"/>
        <end position="797"/>
    </location>
</feature>
<dbReference type="InterPro" id="IPR011014">
    <property type="entry name" value="MscS_channel_TM-2"/>
</dbReference>
<dbReference type="Pfam" id="PF21082">
    <property type="entry name" value="MS_channel_3rd"/>
    <property type="match status" value="1"/>
</dbReference>
<dbReference type="PANTHER" id="PTHR30347:SF1">
    <property type="entry name" value="MECHANOSENSITIVE CHANNEL MSCK"/>
    <property type="match status" value="1"/>
</dbReference>
<dbReference type="SUPFAM" id="SSF82689">
    <property type="entry name" value="Mechanosensitive channel protein MscS (YggB), C-terminal domain"/>
    <property type="match status" value="1"/>
</dbReference>
<keyword evidence="9" id="KW-0732">Signal</keyword>
<dbReference type="SUPFAM" id="SSF82861">
    <property type="entry name" value="Mechanosensitive channel protein MscS (YggB), transmembrane region"/>
    <property type="match status" value="1"/>
</dbReference>
<gene>
    <name evidence="12" type="ORF">ABFZ84_10905</name>
</gene>
<protein>
    <submittedName>
        <fullName evidence="12">Mechanosensitive ion channel domain-containing protein</fullName>
    </submittedName>
</protein>
<feature type="transmembrane region" description="Helical" evidence="8">
    <location>
        <begin position="329"/>
        <end position="350"/>
    </location>
</feature>
<evidence type="ECO:0000256" key="5">
    <source>
        <dbReference type="ARBA" id="ARBA00022989"/>
    </source>
</evidence>
<name>A0ABV3Z5G8_9PROT</name>
<dbReference type="Gene3D" id="1.10.287.1260">
    <property type="match status" value="1"/>
</dbReference>
<feature type="transmembrane region" description="Helical" evidence="8">
    <location>
        <begin position="288"/>
        <end position="308"/>
    </location>
</feature>
<feature type="signal peptide" evidence="9">
    <location>
        <begin position="1"/>
        <end position="21"/>
    </location>
</feature>